<dbReference type="CDD" id="cd04458">
    <property type="entry name" value="CSP_CDS"/>
    <property type="match status" value="1"/>
</dbReference>
<feature type="domain" description="CCHC-type" evidence="2">
    <location>
        <begin position="157"/>
        <end position="171"/>
    </location>
</feature>
<evidence type="ECO:0000259" key="3">
    <source>
        <dbReference type="PROSITE" id="PS51857"/>
    </source>
</evidence>
<evidence type="ECO:0000313" key="5">
    <source>
        <dbReference type="Proteomes" id="UP001141552"/>
    </source>
</evidence>
<feature type="domain" description="CCHC-type" evidence="2">
    <location>
        <begin position="187"/>
        <end position="200"/>
    </location>
</feature>
<dbReference type="PROSITE" id="PS50158">
    <property type="entry name" value="ZF_CCHC"/>
    <property type="match status" value="4"/>
</dbReference>
<dbReference type="Proteomes" id="UP001141552">
    <property type="component" value="Unassembled WGS sequence"/>
</dbReference>
<accession>A0A9Q0GBT2</accession>
<dbReference type="InterPro" id="IPR002059">
    <property type="entry name" value="CSP_DNA-bd"/>
</dbReference>
<dbReference type="SMART" id="SM00343">
    <property type="entry name" value="ZnF_C2HC"/>
    <property type="match status" value="5"/>
</dbReference>
<organism evidence="4 5">
    <name type="scientific">Turnera subulata</name>
    <dbReference type="NCBI Taxonomy" id="218843"/>
    <lineage>
        <taxon>Eukaryota</taxon>
        <taxon>Viridiplantae</taxon>
        <taxon>Streptophyta</taxon>
        <taxon>Embryophyta</taxon>
        <taxon>Tracheophyta</taxon>
        <taxon>Spermatophyta</taxon>
        <taxon>Magnoliopsida</taxon>
        <taxon>eudicotyledons</taxon>
        <taxon>Gunneridae</taxon>
        <taxon>Pentapetalae</taxon>
        <taxon>rosids</taxon>
        <taxon>fabids</taxon>
        <taxon>Malpighiales</taxon>
        <taxon>Passifloraceae</taxon>
        <taxon>Turnera</taxon>
    </lineage>
</organism>
<evidence type="ECO:0000256" key="1">
    <source>
        <dbReference type="PROSITE-ProRule" id="PRU00047"/>
    </source>
</evidence>
<dbReference type="PANTHER" id="PTHR46565:SF22">
    <property type="entry name" value="COLD SHOCK DOMAIN-CONTAINING PROTEIN 3-LIKE"/>
    <property type="match status" value="1"/>
</dbReference>
<dbReference type="PANTHER" id="PTHR46565">
    <property type="entry name" value="COLD SHOCK DOMAIN PROTEIN 2"/>
    <property type="match status" value="1"/>
</dbReference>
<dbReference type="EMBL" id="JAKUCV010001189">
    <property type="protein sequence ID" value="KAJ4847323.1"/>
    <property type="molecule type" value="Genomic_DNA"/>
</dbReference>
<proteinExistence type="predicted"/>
<reference evidence="4" key="2">
    <citation type="journal article" date="2023" name="Plants (Basel)">
        <title>Annotation of the Turnera subulata (Passifloraceae) Draft Genome Reveals the S-Locus Evolved after the Divergence of Turneroideae from Passifloroideae in a Stepwise Manner.</title>
        <authorList>
            <person name="Henning P.M."/>
            <person name="Roalson E.H."/>
            <person name="Mir W."/>
            <person name="McCubbin A.G."/>
            <person name="Shore J.S."/>
        </authorList>
    </citation>
    <scope>NUCLEOTIDE SEQUENCE</scope>
    <source>
        <strain evidence="4">F60SS</strain>
    </source>
</reference>
<dbReference type="GO" id="GO:0003676">
    <property type="term" value="F:nucleic acid binding"/>
    <property type="evidence" value="ECO:0007669"/>
    <property type="project" value="InterPro"/>
</dbReference>
<dbReference type="PROSITE" id="PS51857">
    <property type="entry name" value="CSD_2"/>
    <property type="match status" value="1"/>
</dbReference>
<reference evidence="4" key="1">
    <citation type="submission" date="2022-02" db="EMBL/GenBank/DDBJ databases">
        <authorList>
            <person name="Henning P.M."/>
            <person name="McCubbin A.G."/>
            <person name="Shore J.S."/>
        </authorList>
    </citation>
    <scope>NUCLEOTIDE SEQUENCE</scope>
    <source>
        <strain evidence="4">F60SS</strain>
        <tissue evidence="4">Leaves</tissue>
    </source>
</reference>
<dbReference type="AlphaFoldDB" id="A0A9Q0GBT2"/>
<dbReference type="InterPro" id="IPR012340">
    <property type="entry name" value="NA-bd_OB-fold"/>
</dbReference>
<dbReference type="PROSITE" id="PS00352">
    <property type="entry name" value="CSD_1"/>
    <property type="match status" value="1"/>
</dbReference>
<feature type="domain" description="CCHC-type" evidence="2">
    <location>
        <begin position="217"/>
        <end position="230"/>
    </location>
</feature>
<keyword evidence="1" id="KW-0862">Zinc</keyword>
<dbReference type="InterPro" id="IPR036875">
    <property type="entry name" value="Znf_CCHC_sf"/>
</dbReference>
<dbReference type="Gene3D" id="4.10.60.10">
    <property type="entry name" value="Zinc finger, CCHC-type"/>
    <property type="match status" value="3"/>
</dbReference>
<evidence type="ECO:0000259" key="2">
    <source>
        <dbReference type="PROSITE" id="PS50158"/>
    </source>
</evidence>
<dbReference type="OrthoDB" id="422005at2759"/>
<dbReference type="GO" id="GO:0008270">
    <property type="term" value="F:zinc ion binding"/>
    <property type="evidence" value="ECO:0007669"/>
    <property type="project" value="UniProtKB-KW"/>
</dbReference>
<dbReference type="InterPro" id="IPR001878">
    <property type="entry name" value="Znf_CCHC"/>
</dbReference>
<keyword evidence="5" id="KW-1185">Reference proteome</keyword>
<comment type="caution">
    <text evidence="4">The sequence shown here is derived from an EMBL/GenBank/DDBJ whole genome shotgun (WGS) entry which is preliminary data.</text>
</comment>
<dbReference type="SMART" id="SM00357">
    <property type="entry name" value="CSP"/>
    <property type="match status" value="1"/>
</dbReference>
<keyword evidence="1" id="KW-0863">Zinc-finger</keyword>
<dbReference type="SUPFAM" id="SSF57756">
    <property type="entry name" value="Retrovirus zinc finger-like domains"/>
    <property type="match status" value="3"/>
</dbReference>
<keyword evidence="1" id="KW-0479">Metal-binding</keyword>
<dbReference type="Pfam" id="PF00313">
    <property type="entry name" value="CSD"/>
    <property type="match status" value="1"/>
</dbReference>
<dbReference type="InterPro" id="IPR019844">
    <property type="entry name" value="CSD_CS"/>
</dbReference>
<feature type="domain" description="CSD" evidence="3">
    <location>
        <begin position="17"/>
        <end position="83"/>
    </location>
</feature>
<evidence type="ECO:0000313" key="4">
    <source>
        <dbReference type="EMBL" id="KAJ4847323.1"/>
    </source>
</evidence>
<gene>
    <name evidence="4" type="ORF">Tsubulata_037252</name>
</gene>
<dbReference type="InterPro" id="IPR011129">
    <property type="entry name" value="CSD"/>
</dbReference>
<feature type="domain" description="CCHC-type" evidence="2">
    <location>
        <begin position="248"/>
        <end position="263"/>
    </location>
</feature>
<protein>
    <submittedName>
        <fullName evidence="4">Uncharacterized protein</fullName>
    </submittedName>
</protein>
<dbReference type="Pfam" id="PF00098">
    <property type="entry name" value="zf-CCHC"/>
    <property type="match status" value="4"/>
</dbReference>
<name>A0A9Q0GBT2_9ROSI</name>
<dbReference type="PRINTS" id="PR00050">
    <property type="entry name" value="COLDSHOCK"/>
</dbReference>
<dbReference type="SUPFAM" id="SSF50249">
    <property type="entry name" value="Nucleic acid-binding proteins"/>
    <property type="match status" value="1"/>
</dbReference>
<dbReference type="Gene3D" id="2.40.50.140">
    <property type="entry name" value="Nucleic acid-binding proteins"/>
    <property type="match status" value="1"/>
</dbReference>
<sequence length="269" mass="27253">MAEAAASAAVSNGKGARSRGRVVTFNDKKGYGFIKPDEGDEDLFVHHTAIVSDGGFRTLSADDIVEFDLSLTESKYQAVNVTKPGGDHFEAKKPGQDAYGKRGGGGFGGSWNRRNNGGGGGGAGGCYNCNGPHLARDCPNGNNNNSNNHNGGGGGACYNCGEPGHFARDCKPVHNNVNNNGGSVGACYSCGGAGHLARNCLSGGGGGGGGGAGDRTCYNCGGFGHIARNCGAAVRAPGGRRFGGNNVCFHCGGQDHFARDCTNDNNNVS</sequence>